<dbReference type="Proteomes" id="UP000265703">
    <property type="component" value="Unassembled WGS sequence"/>
</dbReference>
<dbReference type="PANTHER" id="PTHR13318">
    <property type="entry name" value="PARTNER OF PAIRED, ISOFORM B-RELATED"/>
    <property type="match status" value="1"/>
</dbReference>
<dbReference type="OrthoDB" id="550575at2759"/>
<accession>A0A397SAZ3</accession>
<protein>
    <recommendedName>
        <fullName evidence="3">F-box domain-containing protein</fullName>
    </recommendedName>
</protein>
<reference evidence="1 2" key="1">
    <citation type="submission" date="2018-06" db="EMBL/GenBank/DDBJ databases">
        <title>Comparative genomics reveals the genomic features of Rhizophagus irregularis, R. cerebriforme, R. diaphanum and Gigaspora rosea, and their symbiotic lifestyle signature.</title>
        <authorList>
            <person name="Morin E."/>
            <person name="San Clemente H."/>
            <person name="Chen E.C.H."/>
            <person name="De La Providencia I."/>
            <person name="Hainaut M."/>
            <person name="Kuo A."/>
            <person name="Kohler A."/>
            <person name="Murat C."/>
            <person name="Tang N."/>
            <person name="Roy S."/>
            <person name="Loubradou J."/>
            <person name="Henrissat B."/>
            <person name="Grigoriev I.V."/>
            <person name="Corradi N."/>
            <person name="Roux C."/>
            <person name="Martin F.M."/>
        </authorList>
    </citation>
    <scope>NUCLEOTIDE SEQUENCE [LARGE SCALE GENOMIC DNA]</scope>
    <source>
        <strain evidence="1 2">DAOM 227022</strain>
    </source>
</reference>
<proteinExistence type="predicted"/>
<evidence type="ECO:0000313" key="1">
    <source>
        <dbReference type="EMBL" id="RIA81177.1"/>
    </source>
</evidence>
<dbReference type="InterPro" id="IPR006553">
    <property type="entry name" value="Leu-rich_rpt_Cys-con_subtyp"/>
</dbReference>
<organism evidence="1 2">
    <name type="scientific">Glomus cerebriforme</name>
    <dbReference type="NCBI Taxonomy" id="658196"/>
    <lineage>
        <taxon>Eukaryota</taxon>
        <taxon>Fungi</taxon>
        <taxon>Fungi incertae sedis</taxon>
        <taxon>Mucoromycota</taxon>
        <taxon>Glomeromycotina</taxon>
        <taxon>Glomeromycetes</taxon>
        <taxon>Glomerales</taxon>
        <taxon>Glomeraceae</taxon>
        <taxon>Glomus</taxon>
    </lineage>
</organism>
<dbReference type="GO" id="GO:0019005">
    <property type="term" value="C:SCF ubiquitin ligase complex"/>
    <property type="evidence" value="ECO:0007669"/>
    <property type="project" value="TreeGrafter"/>
</dbReference>
<gene>
    <name evidence="1" type="ORF">C1645_791020</name>
</gene>
<dbReference type="SUPFAM" id="SSF52047">
    <property type="entry name" value="RNI-like"/>
    <property type="match status" value="1"/>
</dbReference>
<dbReference type="GO" id="GO:0031146">
    <property type="term" value="P:SCF-dependent proteasomal ubiquitin-dependent protein catabolic process"/>
    <property type="evidence" value="ECO:0007669"/>
    <property type="project" value="TreeGrafter"/>
</dbReference>
<sequence length="523" mass="60545">MLIPVLWRSPVWKTSKSFQKFLRTLSESNPQCDYGKFVEKLTFKPYPSFPVQFFTTQTLDIISLQCPNVLYLTFDCLKPSTSSYFTTTNSDLLPNILVTLLQRFPKLISFKGPRFNSMQWLGAGLTPMRKGYLPYIRSLRLSLDWRDLSIPFLLHDIGSHCPHITTLDIITDVPEQTAKVIVDAFPNLTSFSCITVTFQSLNILISALHKLTSLKFQFGQDITDELLLKFSSKFPKLESFTLTKGWYSLPSFMKSWSLIQQNSLNYLEISHYTELTNDMLLPIFQSCQNLSTLKLIHCPRITDSSISYLTRYNRGNYFKNLLIHHNYNISDQGIGSLADNCTSLLSLNLLECPKITVKSLSKIIKRCKNLLEFYGSFNYRLTNDLVKCFNSCENKNLLVFGNRFVCLNNIQISKTIDSSMLLKLSTQLPNLRKLDIRYPIKNVNSNKLIKAILNFKSLEKLCIVPPPNLKRKHLRLLDAEHRRLKEIWFLTKEHPKVRQYIYESENKSGIRITLCMLTDDEEI</sequence>
<dbReference type="Gene3D" id="3.80.10.10">
    <property type="entry name" value="Ribonuclease Inhibitor"/>
    <property type="match status" value="2"/>
</dbReference>
<evidence type="ECO:0000313" key="2">
    <source>
        <dbReference type="Proteomes" id="UP000265703"/>
    </source>
</evidence>
<comment type="caution">
    <text evidence="1">The sequence shown here is derived from an EMBL/GenBank/DDBJ whole genome shotgun (WGS) entry which is preliminary data.</text>
</comment>
<dbReference type="STRING" id="658196.A0A397SAZ3"/>
<dbReference type="EMBL" id="QKYT01000836">
    <property type="protein sequence ID" value="RIA81177.1"/>
    <property type="molecule type" value="Genomic_DNA"/>
</dbReference>
<dbReference type="AlphaFoldDB" id="A0A397SAZ3"/>
<name>A0A397SAZ3_9GLOM</name>
<keyword evidence="2" id="KW-1185">Reference proteome</keyword>
<dbReference type="InterPro" id="IPR032675">
    <property type="entry name" value="LRR_dom_sf"/>
</dbReference>
<evidence type="ECO:0008006" key="3">
    <source>
        <dbReference type="Google" id="ProtNLM"/>
    </source>
</evidence>
<dbReference type="SMART" id="SM00367">
    <property type="entry name" value="LRR_CC"/>
    <property type="match status" value="4"/>
</dbReference>